<accession>A0A813KV98</accession>
<proteinExistence type="predicted"/>
<evidence type="ECO:0000313" key="3">
    <source>
        <dbReference type="EMBL" id="CAE8712718.1"/>
    </source>
</evidence>
<dbReference type="AlphaFoldDB" id="A0A813KV98"/>
<dbReference type="Proteomes" id="UP000626109">
    <property type="component" value="Unassembled WGS sequence"/>
</dbReference>
<dbReference type="Proteomes" id="UP000654075">
    <property type="component" value="Unassembled WGS sequence"/>
</dbReference>
<protein>
    <submittedName>
        <fullName evidence="3">Uncharacterized protein</fullName>
    </submittedName>
</protein>
<name>A0A813KV98_POLGL</name>
<keyword evidence="5" id="KW-1185">Reference proteome</keyword>
<sequence>MPSTLSDFSPKARGVHASRCTAYEASEDFGIMKVSEAAPQPVAQSEGGTIPWPENRNSSSRIECLSPRSWAAAVATMYDQQSDDNSDSDCDDDSTCAGSPYYANEQPQGTERKDFRRVASSSDVAKQASFQICSSAHGLEQFSL</sequence>
<evidence type="ECO:0000313" key="4">
    <source>
        <dbReference type="Proteomes" id="UP000626109"/>
    </source>
</evidence>
<organism evidence="3 4">
    <name type="scientific">Polarella glacialis</name>
    <name type="common">Dinoflagellate</name>
    <dbReference type="NCBI Taxonomy" id="89957"/>
    <lineage>
        <taxon>Eukaryota</taxon>
        <taxon>Sar</taxon>
        <taxon>Alveolata</taxon>
        <taxon>Dinophyceae</taxon>
        <taxon>Suessiales</taxon>
        <taxon>Suessiaceae</taxon>
        <taxon>Polarella</taxon>
    </lineage>
</organism>
<feature type="region of interest" description="Disordered" evidence="1">
    <location>
        <begin position="40"/>
        <end position="60"/>
    </location>
</feature>
<evidence type="ECO:0000256" key="1">
    <source>
        <dbReference type="SAM" id="MobiDB-lite"/>
    </source>
</evidence>
<comment type="caution">
    <text evidence="3">The sequence shown here is derived from an EMBL/GenBank/DDBJ whole genome shotgun (WGS) entry which is preliminary data.</text>
</comment>
<dbReference type="EMBL" id="CAJNNW010032376">
    <property type="protein sequence ID" value="CAE8712718.1"/>
    <property type="molecule type" value="Genomic_DNA"/>
</dbReference>
<evidence type="ECO:0000313" key="5">
    <source>
        <dbReference type="Proteomes" id="UP000654075"/>
    </source>
</evidence>
<gene>
    <name evidence="2" type="ORF">PGLA1383_LOCUS7726</name>
    <name evidence="3" type="ORF">PGLA2088_LOCUS37153</name>
</gene>
<feature type="region of interest" description="Disordered" evidence="1">
    <location>
        <begin position="78"/>
        <end position="118"/>
    </location>
</feature>
<reference evidence="3" key="1">
    <citation type="submission" date="2021-02" db="EMBL/GenBank/DDBJ databases">
        <authorList>
            <person name="Dougan E. K."/>
            <person name="Rhodes N."/>
            <person name="Thang M."/>
            <person name="Chan C."/>
        </authorList>
    </citation>
    <scope>NUCLEOTIDE SEQUENCE</scope>
</reference>
<dbReference type="EMBL" id="CAJNNV010003399">
    <property type="protein sequence ID" value="CAE8588942.1"/>
    <property type="molecule type" value="Genomic_DNA"/>
</dbReference>
<evidence type="ECO:0000313" key="2">
    <source>
        <dbReference type="EMBL" id="CAE8588942.1"/>
    </source>
</evidence>
<feature type="compositionally biased region" description="Acidic residues" evidence="1">
    <location>
        <begin position="81"/>
        <end position="94"/>
    </location>
</feature>
<feature type="non-terminal residue" evidence="3">
    <location>
        <position position="144"/>
    </location>
</feature>